<dbReference type="RefSeq" id="WP_110342112.1">
    <property type="nucleotide sequence ID" value="NZ_JBHVKT010000004.1"/>
</dbReference>
<evidence type="ECO:0000313" key="2">
    <source>
        <dbReference type="Proteomes" id="UP000247892"/>
    </source>
</evidence>
<dbReference type="EMBL" id="MASU01000013">
    <property type="protein sequence ID" value="PXY24149.1"/>
    <property type="molecule type" value="Genomic_DNA"/>
</dbReference>
<reference evidence="1 2" key="1">
    <citation type="submission" date="2016-07" db="EMBL/GenBank/DDBJ databases">
        <title>Draft genome sequence of Prauserella sp. YIM 121212, isolated from alkaline soil.</title>
        <authorList>
            <person name="Ruckert C."/>
            <person name="Albersmeier A."/>
            <person name="Jiang C.-L."/>
            <person name="Jiang Y."/>
            <person name="Kalinowski J."/>
            <person name="Schneider O."/>
            <person name="Winkler A."/>
            <person name="Zotchev S.B."/>
        </authorList>
    </citation>
    <scope>NUCLEOTIDE SEQUENCE [LARGE SCALE GENOMIC DNA]</scope>
    <source>
        <strain evidence="1 2">YIM 121212</strain>
    </source>
</reference>
<accession>A0A318LE90</accession>
<protein>
    <submittedName>
        <fullName evidence="1">Antitoxin</fullName>
    </submittedName>
</protein>
<dbReference type="OrthoDB" id="4563074at2"/>
<name>A0A318LE90_9PSEU</name>
<dbReference type="InterPro" id="IPR019239">
    <property type="entry name" value="VapB_antitoxin"/>
</dbReference>
<gene>
    <name evidence="1" type="ORF">BA062_28305</name>
</gene>
<comment type="caution">
    <text evidence="1">The sequence shown here is derived from an EMBL/GenBank/DDBJ whole genome shotgun (WGS) entry which is preliminary data.</text>
</comment>
<sequence length="73" mass="8463">MSRTNIDIDDELVAEVMRRYGLDTKREAVDFALRKVSPTITPEDIESLRGIGWEGDLEEMRRGTDPEHKWQST</sequence>
<organism evidence="1 2">
    <name type="scientific">Prauserella flavalba</name>
    <dbReference type="NCBI Taxonomy" id="1477506"/>
    <lineage>
        <taxon>Bacteria</taxon>
        <taxon>Bacillati</taxon>
        <taxon>Actinomycetota</taxon>
        <taxon>Actinomycetes</taxon>
        <taxon>Pseudonocardiales</taxon>
        <taxon>Pseudonocardiaceae</taxon>
        <taxon>Prauserella</taxon>
    </lineage>
</organism>
<evidence type="ECO:0000313" key="1">
    <source>
        <dbReference type="EMBL" id="PXY24149.1"/>
    </source>
</evidence>
<dbReference type="Proteomes" id="UP000247892">
    <property type="component" value="Unassembled WGS sequence"/>
</dbReference>
<dbReference type="AlphaFoldDB" id="A0A318LE90"/>
<proteinExistence type="predicted"/>
<dbReference type="Pfam" id="PF09957">
    <property type="entry name" value="VapB_antitoxin"/>
    <property type="match status" value="1"/>
</dbReference>
<keyword evidence="2" id="KW-1185">Reference proteome</keyword>